<proteinExistence type="predicted"/>
<dbReference type="GO" id="GO:0016757">
    <property type="term" value="F:glycosyltransferase activity"/>
    <property type="evidence" value="ECO:0007669"/>
    <property type="project" value="TreeGrafter"/>
</dbReference>
<organism evidence="1 2">
    <name type="scientific">Sanguibacter gelidistatuariae</name>
    <dbReference type="NCBI Taxonomy" id="1814289"/>
    <lineage>
        <taxon>Bacteria</taxon>
        <taxon>Bacillati</taxon>
        <taxon>Actinomycetota</taxon>
        <taxon>Actinomycetes</taxon>
        <taxon>Micrococcales</taxon>
        <taxon>Sanguibacteraceae</taxon>
        <taxon>Sanguibacter</taxon>
    </lineage>
</organism>
<dbReference type="STRING" id="1814289.SAMN05216410_0221"/>
<accession>A0A1G6XVZ3</accession>
<dbReference type="RefSeq" id="WP_093186789.1">
    <property type="nucleotide sequence ID" value="NZ_FMYH01000012.1"/>
</dbReference>
<name>A0A1G6XVZ3_9MICO</name>
<dbReference type="PANTHER" id="PTHR12526">
    <property type="entry name" value="GLYCOSYLTRANSFERASE"/>
    <property type="match status" value="1"/>
</dbReference>
<evidence type="ECO:0000313" key="2">
    <source>
        <dbReference type="Proteomes" id="UP000199039"/>
    </source>
</evidence>
<dbReference type="SUPFAM" id="SSF53756">
    <property type="entry name" value="UDP-Glycosyltransferase/glycogen phosphorylase"/>
    <property type="match status" value="1"/>
</dbReference>
<dbReference type="Pfam" id="PF13692">
    <property type="entry name" value="Glyco_trans_1_4"/>
    <property type="match status" value="1"/>
</dbReference>
<dbReference type="Proteomes" id="UP000199039">
    <property type="component" value="Unassembled WGS sequence"/>
</dbReference>
<sequence>MIFAFGTYEAARHPRIGILIDGLRVHGYDVAELNHPLGISTAERVRMLKEPWRLPVLAWRLLKSWSLLGRDVRALKRRGLRPSAVVVGYMGHFDVLLARVLFRGVPIVLDHLLFAGDTARDRGTGGLKAFVLSALDRTALRCASIALVDTEEHLQMLPQGTRGVVVPVGARAEWFDAATEASTDDGLSIVFFGMFTPLQGAAIIAEALEVVLQSAAQLHVTMIGSGQDSAEVHRRLDRFAAVTWHSWVDPHELPSIVAAHDLCLGIFADTPKAMRVVPNKVYEGIAAGCAVITSDTAPQRRTVGDIVALVPAADPQALAREITRLAEHPAAVNELRARSRAAAEQFSATQVVLPLLTVLRLEPRRQA</sequence>
<dbReference type="OrthoDB" id="9790710at2"/>
<keyword evidence="2" id="KW-1185">Reference proteome</keyword>
<dbReference type="AlphaFoldDB" id="A0A1G6XVZ3"/>
<evidence type="ECO:0000313" key="1">
    <source>
        <dbReference type="EMBL" id="SDD82151.1"/>
    </source>
</evidence>
<keyword evidence="1" id="KW-0808">Transferase</keyword>
<protein>
    <submittedName>
        <fullName evidence="1">Glycosyltransferase involved in cell wall bisynthesis</fullName>
    </submittedName>
</protein>
<dbReference type="EMBL" id="FMYH01000012">
    <property type="protein sequence ID" value="SDD82151.1"/>
    <property type="molecule type" value="Genomic_DNA"/>
</dbReference>
<gene>
    <name evidence="1" type="ORF">SAMN05216410_0221</name>
</gene>
<reference evidence="1 2" key="1">
    <citation type="submission" date="2016-09" db="EMBL/GenBank/DDBJ databases">
        <authorList>
            <person name="Capua I."/>
            <person name="De Benedictis P."/>
            <person name="Joannis T."/>
            <person name="Lombin L.H."/>
            <person name="Cattoli G."/>
        </authorList>
    </citation>
    <scope>NUCLEOTIDE SEQUENCE [LARGE SCALE GENOMIC DNA]</scope>
    <source>
        <strain evidence="1 2">ISLP-3</strain>
    </source>
</reference>
<dbReference type="Gene3D" id="3.40.50.2000">
    <property type="entry name" value="Glycogen Phosphorylase B"/>
    <property type="match status" value="1"/>
</dbReference>
<dbReference type="PANTHER" id="PTHR12526:SF636">
    <property type="entry name" value="BLL3647 PROTEIN"/>
    <property type="match status" value="1"/>
</dbReference>